<evidence type="ECO:0000313" key="2">
    <source>
        <dbReference type="EMBL" id="MCU6763034.1"/>
    </source>
</evidence>
<name>A0ABT2TNJ9_9FIRM</name>
<protein>
    <submittedName>
        <fullName evidence="2">NUDIX domain-containing protein</fullName>
    </submittedName>
</protein>
<gene>
    <name evidence="2" type="ORF">OCV88_11975</name>
</gene>
<dbReference type="RefSeq" id="WP_158425690.1">
    <property type="nucleotide sequence ID" value="NZ_JAOQJQ010000005.1"/>
</dbReference>
<proteinExistence type="predicted"/>
<dbReference type="Proteomes" id="UP001652442">
    <property type="component" value="Unassembled WGS sequence"/>
</dbReference>
<dbReference type="PROSITE" id="PS51462">
    <property type="entry name" value="NUDIX"/>
    <property type="match status" value="1"/>
</dbReference>
<reference evidence="2 3" key="1">
    <citation type="journal article" date="2021" name="ISME Commun">
        <title>Automated analysis of genomic sequences facilitates high-throughput and comprehensive description of bacteria.</title>
        <authorList>
            <person name="Hitch T.C.A."/>
        </authorList>
    </citation>
    <scope>NUCLEOTIDE SEQUENCE [LARGE SCALE GENOMIC DNA]</scope>
    <source>
        <strain evidence="2 3">Sanger_109</strain>
    </source>
</reference>
<evidence type="ECO:0000259" key="1">
    <source>
        <dbReference type="PROSITE" id="PS51462"/>
    </source>
</evidence>
<dbReference type="InterPro" id="IPR015797">
    <property type="entry name" value="NUDIX_hydrolase-like_dom_sf"/>
</dbReference>
<dbReference type="Gene3D" id="3.90.79.10">
    <property type="entry name" value="Nucleoside Triphosphate Pyrophosphohydrolase"/>
    <property type="match status" value="1"/>
</dbReference>
<keyword evidence="3" id="KW-1185">Reference proteome</keyword>
<organism evidence="2 3">
    <name type="scientific">Brotonthovivens ammoniilytica</name>
    <dbReference type="NCBI Taxonomy" id="2981725"/>
    <lineage>
        <taxon>Bacteria</taxon>
        <taxon>Bacillati</taxon>
        <taxon>Bacillota</taxon>
        <taxon>Clostridia</taxon>
        <taxon>Lachnospirales</taxon>
        <taxon>Lachnospiraceae</taxon>
        <taxon>Brotonthovivens</taxon>
    </lineage>
</organism>
<dbReference type="PANTHER" id="PTHR10885">
    <property type="entry name" value="ISOPENTENYL-DIPHOSPHATE DELTA-ISOMERASE"/>
    <property type="match status" value="1"/>
</dbReference>
<dbReference type="PANTHER" id="PTHR10885:SF20">
    <property type="entry name" value="NUDIX HYDROLASE DOMAIN-CONTAINING PROTEIN"/>
    <property type="match status" value="1"/>
</dbReference>
<dbReference type="SUPFAM" id="SSF55811">
    <property type="entry name" value="Nudix"/>
    <property type="match status" value="1"/>
</dbReference>
<feature type="domain" description="Nudix hydrolase" evidence="1">
    <location>
        <begin position="28"/>
        <end position="172"/>
    </location>
</feature>
<dbReference type="CDD" id="cd04692">
    <property type="entry name" value="NUDIX_Hydrolase"/>
    <property type="match status" value="1"/>
</dbReference>
<accession>A0ABT2TNJ9</accession>
<dbReference type="InterPro" id="IPR000086">
    <property type="entry name" value="NUDIX_hydrolase_dom"/>
</dbReference>
<sequence length="180" mass="20989">MEFLDIVDKNGNPTGEIQERAVVHKMGLRHRTSHVWILRRKNGRVQVLLQKRGLQKESFPGCYDISSAGHIPAGMDFLTSALRELDEELGIKAQPKELIFCGQRKFYTEAQFHGKPFKDCQVSNIYVLWKDIQTDEIRIQKEELESVLWMDYQECCEKVKHNSFLHSIVPEELELLKSQM</sequence>
<dbReference type="Pfam" id="PF00293">
    <property type="entry name" value="NUDIX"/>
    <property type="match status" value="1"/>
</dbReference>
<evidence type="ECO:0000313" key="3">
    <source>
        <dbReference type="Proteomes" id="UP001652442"/>
    </source>
</evidence>
<dbReference type="EMBL" id="JAOQJQ010000005">
    <property type="protein sequence ID" value="MCU6763034.1"/>
    <property type="molecule type" value="Genomic_DNA"/>
</dbReference>
<comment type="caution">
    <text evidence="2">The sequence shown here is derived from an EMBL/GenBank/DDBJ whole genome shotgun (WGS) entry which is preliminary data.</text>
</comment>